<evidence type="ECO:0000313" key="3">
    <source>
        <dbReference type="Proteomes" id="UP000762676"/>
    </source>
</evidence>
<dbReference type="EMBL" id="BMAT01002094">
    <property type="protein sequence ID" value="GFR98895.1"/>
    <property type="molecule type" value="Genomic_DNA"/>
</dbReference>
<protein>
    <submittedName>
        <fullName evidence="2">Uncharacterized protein</fullName>
    </submittedName>
</protein>
<evidence type="ECO:0000313" key="2">
    <source>
        <dbReference type="EMBL" id="GFR98895.1"/>
    </source>
</evidence>
<organism evidence="2 3">
    <name type="scientific">Elysia marginata</name>
    <dbReference type="NCBI Taxonomy" id="1093978"/>
    <lineage>
        <taxon>Eukaryota</taxon>
        <taxon>Metazoa</taxon>
        <taxon>Spiralia</taxon>
        <taxon>Lophotrochozoa</taxon>
        <taxon>Mollusca</taxon>
        <taxon>Gastropoda</taxon>
        <taxon>Heterobranchia</taxon>
        <taxon>Euthyneura</taxon>
        <taxon>Panpulmonata</taxon>
        <taxon>Sacoglossa</taxon>
        <taxon>Placobranchoidea</taxon>
        <taxon>Plakobranchidae</taxon>
        <taxon>Elysia</taxon>
    </lineage>
</organism>
<dbReference type="AlphaFoldDB" id="A0AAV4HQP6"/>
<feature type="region of interest" description="Disordered" evidence="1">
    <location>
        <begin position="1"/>
        <end position="35"/>
    </location>
</feature>
<accession>A0AAV4HQP6</accession>
<reference evidence="2 3" key="1">
    <citation type="journal article" date="2021" name="Elife">
        <title>Chloroplast acquisition without the gene transfer in kleptoplastic sea slugs, Plakobranchus ocellatus.</title>
        <authorList>
            <person name="Maeda T."/>
            <person name="Takahashi S."/>
            <person name="Yoshida T."/>
            <person name="Shimamura S."/>
            <person name="Takaki Y."/>
            <person name="Nagai Y."/>
            <person name="Toyoda A."/>
            <person name="Suzuki Y."/>
            <person name="Arimoto A."/>
            <person name="Ishii H."/>
            <person name="Satoh N."/>
            <person name="Nishiyama T."/>
            <person name="Hasebe M."/>
            <person name="Maruyama T."/>
            <person name="Minagawa J."/>
            <person name="Obokata J."/>
            <person name="Shigenobu S."/>
        </authorList>
    </citation>
    <scope>NUCLEOTIDE SEQUENCE [LARGE SCALE GENOMIC DNA]</scope>
</reference>
<dbReference type="Proteomes" id="UP000762676">
    <property type="component" value="Unassembled WGS sequence"/>
</dbReference>
<gene>
    <name evidence="2" type="ORF">ElyMa_001031000</name>
</gene>
<sequence length="83" mass="9128">MAHCASPHYPSVVDAMLPEPGSQTGRVGQLGRRIPKSTTSVEPQFLLYTSPRSKVWLTRMRNVSTASDLETPSAESSSQIIIW</sequence>
<name>A0AAV4HQP6_9GAST</name>
<evidence type="ECO:0000256" key="1">
    <source>
        <dbReference type="SAM" id="MobiDB-lite"/>
    </source>
</evidence>
<keyword evidence="3" id="KW-1185">Reference proteome</keyword>
<proteinExistence type="predicted"/>
<comment type="caution">
    <text evidence="2">The sequence shown here is derived from an EMBL/GenBank/DDBJ whole genome shotgun (WGS) entry which is preliminary data.</text>
</comment>